<proteinExistence type="predicted"/>
<name>A0AAE0JK01_9PEZI</name>
<dbReference type="GeneID" id="87866223"/>
<dbReference type="EMBL" id="JAUEPP010000002">
    <property type="protein sequence ID" value="KAK3351075.1"/>
    <property type="molecule type" value="Genomic_DNA"/>
</dbReference>
<comment type="caution">
    <text evidence="1">The sequence shown here is derived from an EMBL/GenBank/DDBJ whole genome shotgun (WGS) entry which is preliminary data.</text>
</comment>
<reference evidence="1" key="2">
    <citation type="submission" date="2023-06" db="EMBL/GenBank/DDBJ databases">
        <authorList>
            <consortium name="Lawrence Berkeley National Laboratory"/>
            <person name="Haridas S."/>
            <person name="Hensen N."/>
            <person name="Bonometti L."/>
            <person name="Westerberg I."/>
            <person name="Brannstrom I.O."/>
            <person name="Guillou S."/>
            <person name="Cros-Aarteil S."/>
            <person name="Calhoun S."/>
            <person name="Kuo A."/>
            <person name="Mondo S."/>
            <person name="Pangilinan J."/>
            <person name="Riley R."/>
            <person name="Labutti K."/>
            <person name="Andreopoulos B."/>
            <person name="Lipzen A."/>
            <person name="Chen C."/>
            <person name="Yanf M."/>
            <person name="Daum C."/>
            <person name="Ng V."/>
            <person name="Clum A."/>
            <person name="Steindorff A."/>
            <person name="Ohm R."/>
            <person name="Martin F."/>
            <person name="Silar P."/>
            <person name="Natvig D."/>
            <person name="Lalanne C."/>
            <person name="Gautier V."/>
            <person name="Ament-Velasquez S.L."/>
            <person name="Kruys A."/>
            <person name="Hutchinson M.I."/>
            <person name="Powell A.J."/>
            <person name="Barry K."/>
            <person name="Miller A.N."/>
            <person name="Grigoriev I.V."/>
            <person name="Debuchy R."/>
            <person name="Gladieux P."/>
            <person name="Thoren M.H."/>
            <person name="Johannesson H."/>
        </authorList>
    </citation>
    <scope>NUCLEOTIDE SEQUENCE</scope>
    <source>
        <strain evidence="1">CBS 560.94</strain>
    </source>
</reference>
<accession>A0AAE0JK01</accession>
<gene>
    <name evidence="1" type="ORF">B0H65DRAFT_537267</name>
</gene>
<organism evidence="1 2">
    <name type="scientific">Neurospora tetraspora</name>
    <dbReference type="NCBI Taxonomy" id="94610"/>
    <lineage>
        <taxon>Eukaryota</taxon>
        <taxon>Fungi</taxon>
        <taxon>Dikarya</taxon>
        <taxon>Ascomycota</taxon>
        <taxon>Pezizomycotina</taxon>
        <taxon>Sordariomycetes</taxon>
        <taxon>Sordariomycetidae</taxon>
        <taxon>Sordariales</taxon>
        <taxon>Sordariaceae</taxon>
        <taxon>Neurospora</taxon>
    </lineage>
</organism>
<dbReference type="Proteomes" id="UP001278500">
    <property type="component" value="Unassembled WGS sequence"/>
</dbReference>
<protein>
    <submittedName>
        <fullName evidence="1">Uncharacterized protein</fullName>
    </submittedName>
</protein>
<sequence>MVTSKKACLKLGCPCVPRLPLTPTQVAITAYQGLENRFIRFLTVFPAQNGEGLLEPSIVTSRRRIGTANSDSQGPSTSYLPVTTKLQPIPSQDNQTSLKWFSAPFILLLTSATAAPLANKQAGGDNSAQGVVTWADVGKRDGTHGDNSAQGVVTWADVGKRDGGDKSAQGVVTWADVGKRDSTHGDNSAQGVVTWADVGKRDGGDKSAQGVVTWADVGKREEDA</sequence>
<evidence type="ECO:0000313" key="1">
    <source>
        <dbReference type="EMBL" id="KAK3351075.1"/>
    </source>
</evidence>
<evidence type="ECO:0000313" key="2">
    <source>
        <dbReference type="Proteomes" id="UP001278500"/>
    </source>
</evidence>
<dbReference type="AlphaFoldDB" id="A0AAE0JK01"/>
<reference evidence="1" key="1">
    <citation type="journal article" date="2023" name="Mol. Phylogenet. Evol.">
        <title>Genome-scale phylogeny and comparative genomics of the fungal order Sordariales.</title>
        <authorList>
            <person name="Hensen N."/>
            <person name="Bonometti L."/>
            <person name="Westerberg I."/>
            <person name="Brannstrom I.O."/>
            <person name="Guillou S."/>
            <person name="Cros-Aarteil S."/>
            <person name="Calhoun S."/>
            <person name="Haridas S."/>
            <person name="Kuo A."/>
            <person name="Mondo S."/>
            <person name="Pangilinan J."/>
            <person name="Riley R."/>
            <person name="LaButti K."/>
            <person name="Andreopoulos B."/>
            <person name="Lipzen A."/>
            <person name="Chen C."/>
            <person name="Yan M."/>
            <person name="Daum C."/>
            <person name="Ng V."/>
            <person name="Clum A."/>
            <person name="Steindorff A."/>
            <person name="Ohm R.A."/>
            <person name="Martin F."/>
            <person name="Silar P."/>
            <person name="Natvig D.O."/>
            <person name="Lalanne C."/>
            <person name="Gautier V."/>
            <person name="Ament-Velasquez S.L."/>
            <person name="Kruys A."/>
            <person name="Hutchinson M.I."/>
            <person name="Powell A.J."/>
            <person name="Barry K."/>
            <person name="Miller A.N."/>
            <person name="Grigoriev I.V."/>
            <person name="Debuchy R."/>
            <person name="Gladieux P."/>
            <person name="Hiltunen Thoren M."/>
            <person name="Johannesson H."/>
        </authorList>
    </citation>
    <scope>NUCLEOTIDE SEQUENCE</scope>
    <source>
        <strain evidence="1">CBS 560.94</strain>
    </source>
</reference>
<dbReference type="RefSeq" id="XP_062684370.1">
    <property type="nucleotide sequence ID" value="XM_062829069.1"/>
</dbReference>
<keyword evidence="2" id="KW-1185">Reference proteome</keyword>